<feature type="compositionally biased region" description="Basic and acidic residues" evidence="6">
    <location>
        <begin position="609"/>
        <end position="621"/>
    </location>
</feature>
<dbReference type="PANTHER" id="PTHR23501">
    <property type="entry name" value="MAJOR FACILITATOR SUPERFAMILY"/>
    <property type="match status" value="1"/>
</dbReference>
<accession>A0AAV9U0K4</accession>
<feature type="transmembrane region" description="Helical" evidence="7">
    <location>
        <begin position="235"/>
        <end position="257"/>
    </location>
</feature>
<dbReference type="Proteomes" id="UP001375240">
    <property type="component" value="Unassembled WGS sequence"/>
</dbReference>
<evidence type="ECO:0000256" key="3">
    <source>
        <dbReference type="ARBA" id="ARBA00022692"/>
    </source>
</evidence>
<feature type="transmembrane region" description="Helical" evidence="7">
    <location>
        <begin position="113"/>
        <end position="133"/>
    </location>
</feature>
<dbReference type="Gene3D" id="1.20.1250.20">
    <property type="entry name" value="MFS general substrate transporter like domains"/>
    <property type="match status" value="1"/>
</dbReference>
<dbReference type="InterPro" id="IPR020846">
    <property type="entry name" value="MFS_dom"/>
</dbReference>
<dbReference type="PROSITE" id="PS50850">
    <property type="entry name" value="MFS"/>
    <property type="match status" value="1"/>
</dbReference>
<feature type="region of interest" description="Disordered" evidence="6">
    <location>
        <begin position="581"/>
        <end position="621"/>
    </location>
</feature>
<sequence length="621" mass="65972">MVAGMHDARADANATSEPASPQAPTPVGQSSMSSEISPGSDRELEPSGQGQDGTPALQPVVSTTSRKSYEAADTRTKVIIVIALCANLFLSALDQTIISTALPKIVEDLGNSIAYSWVGSSYLIASSVFIPSWGKFSDIWGRKPVIMVASVIFLVGSIASAAAQNMSTLIAGRTVQGLGGGGIIVLVNITISDIVTMRERGKYLAAVGATWALASAIGPVIGGVFATSATWRWCFIINAPIGVIAMIIISFFLRLHSPKIGVIEGLKQVDWLGTACAVVGTTLFLIGIDFGGVTSPWDSPLVLSCLIIGGCLLAVLIIVELKFAENPIMPPRIFGNRTNAASYLVCFLHAQVFIGGAFYIPLYFQSALGKTALISGALNLPFAFMLSMGSVITGLTIAKTGKYLPMLQGGLVLTAAGIGAFVDWDRTSSYVKIVFFEIIAGFGLGPNFQAPLIAIHSTIKPQDIGAATGAFTFIRNLACAIGVSLGTVIFSNEFIQRIPDLLPHITPETAKLISGNGATSSTEAVRNLPAEQRIPIQDAYAGSLRIVWWYFFGVSCAALFCSLFVGSHKLSTQLQSIQPAKARRRRSVRHVEKKKKPKDEAQEAEQADVEEKRAEVDNDVV</sequence>
<feature type="transmembrane region" description="Helical" evidence="7">
    <location>
        <begin position="547"/>
        <end position="566"/>
    </location>
</feature>
<evidence type="ECO:0000256" key="7">
    <source>
        <dbReference type="SAM" id="Phobius"/>
    </source>
</evidence>
<dbReference type="GO" id="GO:0022857">
    <property type="term" value="F:transmembrane transporter activity"/>
    <property type="evidence" value="ECO:0007669"/>
    <property type="project" value="InterPro"/>
</dbReference>
<evidence type="ECO:0000313" key="9">
    <source>
        <dbReference type="EMBL" id="KAK6332827.1"/>
    </source>
</evidence>
<evidence type="ECO:0000313" key="10">
    <source>
        <dbReference type="Proteomes" id="UP001375240"/>
    </source>
</evidence>
<name>A0AAV9U0K4_9PEZI</name>
<keyword evidence="3 7" id="KW-0812">Transmembrane</keyword>
<dbReference type="Gene3D" id="1.20.1720.10">
    <property type="entry name" value="Multidrug resistance protein D"/>
    <property type="match status" value="1"/>
</dbReference>
<dbReference type="GO" id="GO:0005886">
    <property type="term" value="C:plasma membrane"/>
    <property type="evidence" value="ECO:0007669"/>
    <property type="project" value="TreeGrafter"/>
</dbReference>
<feature type="transmembrane region" description="Helical" evidence="7">
    <location>
        <begin position="340"/>
        <end position="360"/>
    </location>
</feature>
<feature type="compositionally biased region" description="Basic and acidic residues" evidence="6">
    <location>
        <begin position="1"/>
        <end position="10"/>
    </location>
</feature>
<feature type="transmembrane region" description="Helical" evidence="7">
    <location>
        <begin position="300"/>
        <end position="319"/>
    </location>
</feature>
<feature type="transmembrane region" description="Helical" evidence="7">
    <location>
        <begin position="170"/>
        <end position="191"/>
    </location>
</feature>
<keyword evidence="5 7" id="KW-0472">Membrane</keyword>
<evidence type="ECO:0000256" key="2">
    <source>
        <dbReference type="ARBA" id="ARBA00007520"/>
    </source>
</evidence>
<keyword evidence="4 7" id="KW-1133">Transmembrane helix</keyword>
<comment type="similarity">
    <text evidence="2">Belongs to the major facilitator superfamily. TCR/Tet family.</text>
</comment>
<feature type="transmembrane region" description="Helical" evidence="7">
    <location>
        <begin position="434"/>
        <end position="455"/>
    </location>
</feature>
<feature type="compositionally biased region" description="Basic residues" evidence="6">
    <location>
        <begin position="581"/>
        <end position="596"/>
    </location>
</feature>
<dbReference type="InterPro" id="IPR011701">
    <property type="entry name" value="MFS"/>
</dbReference>
<feature type="transmembrane region" description="Helical" evidence="7">
    <location>
        <begin position="269"/>
        <end position="288"/>
    </location>
</feature>
<feature type="compositionally biased region" description="Polar residues" evidence="6">
    <location>
        <begin position="27"/>
        <end position="37"/>
    </location>
</feature>
<feature type="transmembrane region" description="Helical" evidence="7">
    <location>
        <begin position="203"/>
        <end position="229"/>
    </location>
</feature>
<gene>
    <name evidence="9" type="ORF">TWF696_002849</name>
</gene>
<dbReference type="PANTHER" id="PTHR23501:SF102">
    <property type="entry name" value="DRUG TRANSPORTER, PUTATIVE (AFU_ORTHOLOGUE AFUA_3G08530)-RELATED"/>
    <property type="match status" value="1"/>
</dbReference>
<dbReference type="InterPro" id="IPR036259">
    <property type="entry name" value="MFS_trans_sf"/>
</dbReference>
<feature type="transmembrane region" description="Helical" evidence="7">
    <location>
        <begin position="467"/>
        <end position="490"/>
    </location>
</feature>
<comment type="caution">
    <text evidence="9">The sequence shown here is derived from an EMBL/GenBank/DDBJ whole genome shotgun (WGS) entry which is preliminary data.</text>
</comment>
<evidence type="ECO:0000256" key="1">
    <source>
        <dbReference type="ARBA" id="ARBA00004141"/>
    </source>
</evidence>
<dbReference type="Pfam" id="PF07690">
    <property type="entry name" value="MFS_1"/>
    <property type="match status" value="1"/>
</dbReference>
<evidence type="ECO:0000256" key="5">
    <source>
        <dbReference type="ARBA" id="ARBA00023136"/>
    </source>
</evidence>
<evidence type="ECO:0000256" key="6">
    <source>
        <dbReference type="SAM" id="MobiDB-lite"/>
    </source>
</evidence>
<feature type="region of interest" description="Disordered" evidence="6">
    <location>
        <begin position="1"/>
        <end position="62"/>
    </location>
</feature>
<evidence type="ECO:0000259" key="8">
    <source>
        <dbReference type="PROSITE" id="PS50850"/>
    </source>
</evidence>
<dbReference type="AlphaFoldDB" id="A0AAV9U0K4"/>
<organism evidence="9 10">
    <name type="scientific">Orbilia brochopaga</name>
    <dbReference type="NCBI Taxonomy" id="3140254"/>
    <lineage>
        <taxon>Eukaryota</taxon>
        <taxon>Fungi</taxon>
        <taxon>Dikarya</taxon>
        <taxon>Ascomycota</taxon>
        <taxon>Pezizomycotina</taxon>
        <taxon>Orbiliomycetes</taxon>
        <taxon>Orbiliales</taxon>
        <taxon>Orbiliaceae</taxon>
        <taxon>Orbilia</taxon>
    </lineage>
</organism>
<feature type="domain" description="Major facilitator superfamily (MFS) profile" evidence="8">
    <location>
        <begin position="80"/>
        <end position="570"/>
    </location>
</feature>
<proteinExistence type="inferred from homology"/>
<dbReference type="PRINTS" id="PR01036">
    <property type="entry name" value="TCRTETB"/>
</dbReference>
<feature type="transmembrane region" description="Helical" evidence="7">
    <location>
        <begin position="403"/>
        <end position="422"/>
    </location>
</feature>
<evidence type="ECO:0000256" key="4">
    <source>
        <dbReference type="ARBA" id="ARBA00022989"/>
    </source>
</evidence>
<reference evidence="9 10" key="1">
    <citation type="submission" date="2019-10" db="EMBL/GenBank/DDBJ databases">
        <authorList>
            <person name="Palmer J.M."/>
        </authorList>
    </citation>
    <scope>NUCLEOTIDE SEQUENCE [LARGE SCALE GENOMIC DNA]</scope>
    <source>
        <strain evidence="9 10">TWF696</strain>
    </source>
</reference>
<feature type="transmembrane region" description="Helical" evidence="7">
    <location>
        <begin position="372"/>
        <end position="396"/>
    </location>
</feature>
<protein>
    <recommendedName>
        <fullName evidence="8">Major facilitator superfamily (MFS) profile domain-containing protein</fullName>
    </recommendedName>
</protein>
<feature type="transmembrane region" description="Helical" evidence="7">
    <location>
        <begin position="76"/>
        <end position="93"/>
    </location>
</feature>
<keyword evidence="10" id="KW-1185">Reference proteome</keyword>
<dbReference type="SUPFAM" id="SSF103473">
    <property type="entry name" value="MFS general substrate transporter"/>
    <property type="match status" value="1"/>
</dbReference>
<comment type="subcellular location">
    <subcellularLocation>
        <location evidence="1">Membrane</location>
        <topology evidence="1">Multi-pass membrane protein</topology>
    </subcellularLocation>
</comment>
<dbReference type="CDD" id="cd17502">
    <property type="entry name" value="MFS_Azr1_MDR_like"/>
    <property type="match status" value="1"/>
</dbReference>
<dbReference type="EMBL" id="JAVHNQ010000014">
    <property type="protein sequence ID" value="KAK6332827.1"/>
    <property type="molecule type" value="Genomic_DNA"/>
</dbReference>
<feature type="transmembrane region" description="Helical" evidence="7">
    <location>
        <begin position="145"/>
        <end position="164"/>
    </location>
</feature>